<evidence type="ECO:0000313" key="2">
    <source>
        <dbReference type="Proteomes" id="UP000008694"/>
    </source>
</evidence>
<dbReference type="AlphaFoldDB" id="D7MQN0"/>
<sequence>MVQQGIKISVGHFQKFKEFVCFSLLEFASCGSYSTLKAKMFGFCIRAKFLEKQAGKLDDRVYGEVAKWMLSKEQGATRIHDGIIVRIGDYELLRVNNVF</sequence>
<dbReference type="Gramene" id="scaffold_800133.1">
    <property type="protein sequence ID" value="scaffold_800133.1"/>
    <property type="gene ID" value="scaffold_800133.1"/>
</dbReference>
<dbReference type="HOGENOM" id="CLU_2323635_0_0_1"/>
<reference evidence="2" key="1">
    <citation type="journal article" date="2011" name="Nat. Genet.">
        <title>The Arabidopsis lyrata genome sequence and the basis of rapid genome size change.</title>
        <authorList>
            <person name="Hu T.T."/>
            <person name="Pattyn P."/>
            <person name="Bakker E.G."/>
            <person name="Cao J."/>
            <person name="Cheng J.-F."/>
            <person name="Clark R.M."/>
            <person name="Fahlgren N."/>
            <person name="Fawcett J.A."/>
            <person name="Grimwood J."/>
            <person name="Gundlach H."/>
            <person name="Haberer G."/>
            <person name="Hollister J.D."/>
            <person name="Ossowski S."/>
            <person name="Ottilar R.P."/>
            <person name="Salamov A.A."/>
            <person name="Schneeberger K."/>
            <person name="Spannagl M."/>
            <person name="Wang X."/>
            <person name="Yang L."/>
            <person name="Nasrallah M.E."/>
            <person name="Bergelson J."/>
            <person name="Carrington J.C."/>
            <person name="Gaut B.S."/>
            <person name="Schmutz J."/>
            <person name="Mayer K.F.X."/>
            <person name="Van de Peer Y."/>
            <person name="Grigoriev I.V."/>
            <person name="Nordborg M."/>
            <person name="Weigel D."/>
            <person name="Guo Y.-L."/>
        </authorList>
    </citation>
    <scope>NUCLEOTIDE SEQUENCE [LARGE SCALE GENOMIC DNA]</scope>
    <source>
        <strain evidence="2">cv. MN47</strain>
    </source>
</reference>
<evidence type="ECO:0000313" key="1">
    <source>
        <dbReference type="EMBL" id="EFH39643.1"/>
    </source>
</evidence>
<accession>D7MQN0</accession>
<organism evidence="2">
    <name type="scientific">Arabidopsis lyrata subsp. lyrata</name>
    <name type="common">Lyre-leaved rock-cress</name>
    <dbReference type="NCBI Taxonomy" id="81972"/>
    <lineage>
        <taxon>Eukaryota</taxon>
        <taxon>Viridiplantae</taxon>
        <taxon>Streptophyta</taxon>
        <taxon>Embryophyta</taxon>
        <taxon>Tracheophyta</taxon>
        <taxon>Spermatophyta</taxon>
        <taxon>Magnoliopsida</taxon>
        <taxon>eudicotyledons</taxon>
        <taxon>Gunneridae</taxon>
        <taxon>Pentapetalae</taxon>
        <taxon>rosids</taxon>
        <taxon>malvids</taxon>
        <taxon>Brassicales</taxon>
        <taxon>Brassicaceae</taxon>
        <taxon>Camelineae</taxon>
        <taxon>Arabidopsis</taxon>
    </lineage>
</organism>
<name>D7MQN0_ARALL</name>
<gene>
    <name evidence="1" type="ORF">ARALYDRAFT_916733</name>
</gene>
<keyword evidence="2" id="KW-1185">Reference proteome</keyword>
<proteinExistence type="predicted"/>
<protein>
    <submittedName>
        <fullName evidence="1">Uncharacterized protein</fullName>
    </submittedName>
</protein>
<dbReference type="EMBL" id="GL348720">
    <property type="protein sequence ID" value="EFH39643.1"/>
    <property type="molecule type" value="Genomic_DNA"/>
</dbReference>
<dbReference type="Proteomes" id="UP000008694">
    <property type="component" value="Unassembled WGS sequence"/>
</dbReference>